<accession>A0A7S2RER3</accession>
<evidence type="ECO:0000256" key="2">
    <source>
        <dbReference type="ARBA" id="ARBA00012552"/>
    </source>
</evidence>
<dbReference type="InterPro" id="IPR014014">
    <property type="entry name" value="RNA_helicase_DEAD_Q_motif"/>
</dbReference>
<dbReference type="GO" id="GO:0003724">
    <property type="term" value="F:RNA helicase activity"/>
    <property type="evidence" value="ECO:0007669"/>
    <property type="project" value="UniProtKB-EC"/>
</dbReference>
<dbReference type="EC" id="3.6.4.13" evidence="2"/>
<proteinExistence type="inferred from homology"/>
<dbReference type="GO" id="GO:0016787">
    <property type="term" value="F:hydrolase activity"/>
    <property type="evidence" value="ECO:0007669"/>
    <property type="project" value="UniProtKB-KW"/>
</dbReference>
<dbReference type="InterPro" id="IPR000629">
    <property type="entry name" value="RNA-helicase_DEAD-box_CS"/>
</dbReference>
<feature type="region of interest" description="Disordered" evidence="10">
    <location>
        <begin position="766"/>
        <end position="894"/>
    </location>
</feature>
<evidence type="ECO:0000256" key="9">
    <source>
        <dbReference type="PROSITE-ProRule" id="PRU00552"/>
    </source>
</evidence>
<feature type="domain" description="DEAD-box RNA helicase Q" evidence="13">
    <location>
        <begin position="49"/>
        <end position="77"/>
    </location>
</feature>
<evidence type="ECO:0000256" key="4">
    <source>
        <dbReference type="ARBA" id="ARBA00022801"/>
    </source>
</evidence>
<dbReference type="InterPro" id="IPR014001">
    <property type="entry name" value="Helicase_ATP-bd"/>
</dbReference>
<reference evidence="14" key="1">
    <citation type="submission" date="2021-01" db="EMBL/GenBank/DDBJ databases">
        <authorList>
            <person name="Corre E."/>
            <person name="Pelletier E."/>
            <person name="Niang G."/>
            <person name="Scheremetjew M."/>
            <person name="Finn R."/>
            <person name="Kale V."/>
            <person name="Holt S."/>
            <person name="Cochrane G."/>
            <person name="Meng A."/>
            <person name="Brown T."/>
            <person name="Cohen L."/>
        </authorList>
    </citation>
    <scope>NUCLEOTIDE SEQUENCE</scope>
    <source>
        <strain evidence="14">NY070348D</strain>
    </source>
</reference>
<feature type="region of interest" description="Disordered" evidence="10">
    <location>
        <begin position="30"/>
        <end position="49"/>
    </location>
</feature>
<comment type="catalytic activity">
    <reaction evidence="8">
        <text>ATP + H2O = ADP + phosphate + H(+)</text>
        <dbReference type="Rhea" id="RHEA:13065"/>
        <dbReference type="ChEBI" id="CHEBI:15377"/>
        <dbReference type="ChEBI" id="CHEBI:15378"/>
        <dbReference type="ChEBI" id="CHEBI:30616"/>
        <dbReference type="ChEBI" id="CHEBI:43474"/>
        <dbReference type="ChEBI" id="CHEBI:456216"/>
        <dbReference type="EC" id="3.6.4.13"/>
    </reaction>
</comment>
<feature type="region of interest" description="Disordered" evidence="10">
    <location>
        <begin position="574"/>
        <end position="654"/>
    </location>
</feature>
<dbReference type="PANTHER" id="PTHR47959">
    <property type="entry name" value="ATP-DEPENDENT RNA HELICASE RHLE-RELATED"/>
    <property type="match status" value="1"/>
</dbReference>
<dbReference type="PROSITE" id="PS51192">
    <property type="entry name" value="HELICASE_ATP_BIND_1"/>
    <property type="match status" value="1"/>
</dbReference>
<evidence type="ECO:0000259" key="13">
    <source>
        <dbReference type="PROSITE" id="PS51195"/>
    </source>
</evidence>
<feature type="compositionally biased region" description="Basic and acidic residues" evidence="10">
    <location>
        <begin position="802"/>
        <end position="832"/>
    </location>
</feature>
<dbReference type="InterPro" id="IPR012541">
    <property type="entry name" value="DBP10_C"/>
</dbReference>
<organism evidence="14">
    <name type="scientific">Mucochytrium quahogii</name>
    <dbReference type="NCBI Taxonomy" id="96639"/>
    <lineage>
        <taxon>Eukaryota</taxon>
        <taxon>Sar</taxon>
        <taxon>Stramenopiles</taxon>
        <taxon>Bigyra</taxon>
        <taxon>Labyrinthulomycetes</taxon>
        <taxon>Thraustochytrida</taxon>
        <taxon>Thraustochytriidae</taxon>
        <taxon>Mucochytrium</taxon>
    </lineage>
</organism>
<dbReference type="EMBL" id="HBHK01004249">
    <property type="protein sequence ID" value="CAD9668709.1"/>
    <property type="molecule type" value="Transcribed_RNA"/>
</dbReference>
<keyword evidence="5" id="KW-0347">Helicase</keyword>
<evidence type="ECO:0000256" key="6">
    <source>
        <dbReference type="ARBA" id="ARBA00022840"/>
    </source>
</evidence>
<dbReference type="GO" id="GO:0005829">
    <property type="term" value="C:cytosol"/>
    <property type="evidence" value="ECO:0007669"/>
    <property type="project" value="TreeGrafter"/>
</dbReference>
<sequence length="894" mass="100721">MEFPEISVDGRGQHDDSHAVSFGFGDDDNDVSLGNGSNEKAKTKKKKSGGFHSFGLSGPITAGISKLGYKMPTPIQRKSLPVALAGRDIVAMARTGSGKTASFLIPLLEKLGVHSSTVGARGIVLSPTRELCQQTYKFALGMGKFTSLRICLLQGGDSLEAQFEALANNPDIIVATPGRLVHLLSEVRDFQLKRVEMLVIDEADRLFEMGFAGQLKEILDSIPEERQTLLFSATMPQQLMEFARAGLQDPELIRLDTETKVSENLNLAFFVVRTKEKPAALLHLMTEIIPHDDLTIVFTATRHHVDFVKDLLFYGAGIRCSVAYGSMDMLARKTNLENFRRGKTRVLIVTDVAARGIDIPLLNNVVNYEFPGKPKLFVHRVGRAARQGRVGTAFNFVTQDEIPYVVDLHLFLGRNLRGFNEDGNDEKPRAYQLREITPDDVDIGRFPQHILDSEMEKYHATLEDSSELKSMITVVDNAHALYIRTRQEPSRRSVKRAKELGTMPKIHPLFAASMKNGIQGLDDQLKLLRGFRPNLTVFEMEALKKGKGNDGESVLAMNKKRRVHQGIILKEKERKKTIREEQQVEKAKREQEKMEIQASIETTKKRKATEANSDTEETVGITSKKRLSKAARKRLKAGKHEPSVPSAAASNKNAKSYKDPAFFIEAMPDGYDHTTEAHMAINKRADDHDITTTTRLEDALLDLTPDDEKDIASKQRSYHWDKRKKKYIKATMEEHVKSKRMKNESGGMINIKNRGEIYEKWQLKTKKRVANQGGEEDGTQQHRDKNEDGIMMSTNVRRIAKAARERVLVNDHVKDEVKDERTIRKETKEKEKRRAKNARTPRALRGKGGAPEKGKKNEPVRKQKWQKGEVSTSRFAKSRAIIKSSSKSKGKKKR</sequence>
<evidence type="ECO:0000256" key="5">
    <source>
        <dbReference type="ARBA" id="ARBA00022806"/>
    </source>
</evidence>
<feature type="compositionally biased region" description="Basic residues" evidence="10">
    <location>
        <begin position="623"/>
        <end position="637"/>
    </location>
</feature>
<evidence type="ECO:0000256" key="8">
    <source>
        <dbReference type="ARBA" id="ARBA00047984"/>
    </source>
</evidence>
<dbReference type="InterPro" id="IPR011545">
    <property type="entry name" value="DEAD/DEAH_box_helicase_dom"/>
</dbReference>
<dbReference type="Pfam" id="PF00271">
    <property type="entry name" value="Helicase_C"/>
    <property type="match status" value="1"/>
</dbReference>
<comment type="similarity">
    <text evidence="1">Belongs to the DEAD box helicase family. DDX54/DBP10 subfamily.</text>
</comment>
<feature type="compositionally biased region" description="Basic and acidic residues" evidence="10">
    <location>
        <begin position="574"/>
        <end position="595"/>
    </location>
</feature>
<dbReference type="PROSITE" id="PS00039">
    <property type="entry name" value="DEAD_ATP_HELICASE"/>
    <property type="match status" value="1"/>
</dbReference>
<feature type="short sequence motif" description="Q motif" evidence="9">
    <location>
        <begin position="49"/>
        <end position="77"/>
    </location>
</feature>
<name>A0A7S2RER3_9STRA</name>
<dbReference type="Pfam" id="PF08147">
    <property type="entry name" value="DBP10CT"/>
    <property type="match status" value="1"/>
</dbReference>
<evidence type="ECO:0000259" key="12">
    <source>
        <dbReference type="PROSITE" id="PS51194"/>
    </source>
</evidence>
<dbReference type="AlphaFoldDB" id="A0A7S2RER3"/>
<protein>
    <recommendedName>
        <fullName evidence="2">RNA helicase</fullName>
        <ecNumber evidence="2">3.6.4.13</ecNumber>
    </recommendedName>
</protein>
<feature type="compositionally biased region" description="Basic residues" evidence="10">
    <location>
        <begin position="833"/>
        <end position="845"/>
    </location>
</feature>
<gene>
    <name evidence="14" type="ORF">QSP1433_LOCUS2555</name>
</gene>
<evidence type="ECO:0000256" key="7">
    <source>
        <dbReference type="ARBA" id="ARBA00022884"/>
    </source>
</evidence>
<evidence type="ECO:0000256" key="10">
    <source>
        <dbReference type="SAM" id="MobiDB-lite"/>
    </source>
</evidence>
<dbReference type="Pfam" id="PF00270">
    <property type="entry name" value="DEAD"/>
    <property type="match status" value="1"/>
</dbReference>
<evidence type="ECO:0000259" key="11">
    <source>
        <dbReference type="PROSITE" id="PS51192"/>
    </source>
</evidence>
<dbReference type="PROSITE" id="PS51194">
    <property type="entry name" value="HELICASE_CTER"/>
    <property type="match status" value="1"/>
</dbReference>
<dbReference type="InterPro" id="IPR001650">
    <property type="entry name" value="Helicase_C-like"/>
</dbReference>
<dbReference type="CDD" id="cd18787">
    <property type="entry name" value="SF2_C_DEAD"/>
    <property type="match status" value="1"/>
</dbReference>
<evidence type="ECO:0000256" key="3">
    <source>
        <dbReference type="ARBA" id="ARBA00022741"/>
    </source>
</evidence>
<keyword evidence="4" id="KW-0378">Hydrolase</keyword>
<feature type="compositionally biased region" description="Basic and acidic residues" evidence="10">
    <location>
        <begin position="779"/>
        <end position="788"/>
    </location>
</feature>
<keyword evidence="6" id="KW-0067">ATP-binding</keyword>
<dbReference type="InterPro" id="IPR050079">
    <property type="entry name" value="DEAD_box_RNA_helicase"/>
</dbReference>
<dbReference type="SUPFAM" id="SSF52540">
    <property type="entry name" value="P-loop containing nucleoside triphosphate hydrolases"/>
    <property type="match status" value="1"/>
</dbReference>
<dbReference type="SMART" id="SM00490">
    <property type="entry name" value="HELICc"/>
    <property type="match status" value="1"/>
</dbReference>
<evidence type="ECO:0000256" key="1">
    <source>
        <dbReference type="ARBA" id="ARBA00010379"/>
    </source>
</evidence>
<dbReference type="Gene3D" id="3.40.50.300">
    <property type="entry name" value="P-loop containing nucleotide triphosphate hydrolases"/>
    <property type="match status" value="2"/>
</dbReference>
<keyword evidence="7" id="KW-0694">RNA-binding</keyword>
<dbReference type="SMART" id="SM01123">
    <property type="entry name" value="DBP10CT"/>
    <property type="match status" value="1"/>
</dbReference>
<feature type="domain" description="Helicase ATP-binding" evidence="11">
    <location>
        <begin position="80"/>
        <end position="253"/>
    </location>
</feature>
<keyword evidence="3" id="KW-0547">Nucleotide-binding</keyword>
<dbReference type="InterPro" id="IPR027417">
    <property type="entry name" value="P-loop_NTPase"/>
</dbReference>
<feature type="compositionally biased region" description="Basic and acidic residues" evidence="10">
    <location>
        <begin position="850"/>
        <end position="861"/>
    </location>
</feature>
<dbReference type="PROSITE" id="PS51195">
    <property type="entry name" value="Q_MOTIF"/>
    <property type="match status" value="1"/>
</dbReference>
<dbReference type="GO" id="GO:0003723">
    <property type="term" value="F:RNA binding"/>
    <property type="evidence" value="ECO:0007669"/>
    <property type="project" value="UniProtKB-KW"/>
</dbReference>
<dbReference type="GO" id="GO:0005524">
    <property type="term" value="F:ATP binding"/>
    <property type="evidence" value="ECO:0007669"/>
    <property type="project" value="UniProtKB-KW"/>
</dbReference>
<evidence type="ECO:0000313" key="14">
    <source>
        <dbReference type="EMBL" id="CAD9668709.1"/>
    </source>
</evidence>
<dbReference type="GO" id="GO:0005730">
    <property type="term" value="C:nucleolus"/>
    <property type="evidence" value="ECO:0007669"/>
    <property type="project" value="UniProtKB-SubCell"/>
</dbReference>
<dbReference type="SMART" id="SM00487">
    <property type="entry name" value="DEXDc"/>
    <property type="match status" value="1"/>
</dbReference>
<feature type="region of interest" description="Disordered" evidence="10">
    <location>
        <begin position="1"/>
        <end position="21"/>
    </location>
</feature>
<feature type="domain" description="Helicase C-terminal" evidence="12">
    <location>
        <begin position="280"/>
        <end position="427"/>
    </location>
</feature>
<dbReference type="PANTHER" id="PTHR47959:SF8">
    <property type="entry name" value="RNA HELICASE"/>
    <property type="match status" value="1"/>
</dbReference>